<evidence type="ECO:0000256" key="2">
    <source>
        <dbReference type="SAM" id="MobiDB-lite"/>
    </source>
</evidence>
<feature type="domain" description="Helicase ATP-binding" evidence="3">
    <location>
        <begin position="43"/>
        <end position="214"/>
    </location>
</feature>
<dbReference type="Gene3D" id="3.40.50.300">
    <property type="entry name" value="P-loop containing nucleotide triphosphate hydrolases"/>
    <property type="match status" value="2"/>
</dbReference>
<feature type="region of interest" description="Disordered" evidence="2">
    <location>
        <begin position="641"/>
        <end position="721"/>
    </location>
</feature>
<evidence type="ECO:0000259" key="3">
    <source>
        <dbReference type="PROSITE" id="PS51192"/>
    </source>
</evidence>
<comment type="similarity">
    <text evidence="1">Belongs to the helicase family. RecQ subfamily.</text>
</comment>
<dbReference type="GO" id="GO:0000724">
    <property type="term" value="P:double-strand break repair via homologous recombination"/>
    <property type="evidence" value="ECO:0007669"/>
    <property type="project" value="TreeGrafter"/>
</dbReference>
<dbReference type="InterPro" id="IPR014001">
    <property type="entry name" value="Helicase_ATP-bd"/>
</dbReference>
<name>A0AAD4DRZ5_9AGAM</name>
<dbReference type="GO" id="GO:0003676">
    <property type="term" value="F:nucleic acid binding"/>
    <property type="evidence" value="ECO:0007669"/>
    <property type="project" value="InterPro"/>
</dbReference>
<evidence type="ECO:0000313" key="4">
    <source>
        <dbReference type="EMBL" id="KAG1892851.1"/>
    </source>
</evidence>
<dbReference type="InterPro" id="IPR011545">
    <property type="entry name" value="DEAD/DEAH_box_helicase_dom"/>
</dbReference>
<dbReference type="GO" id="GO:0005634">
    <property type="term" value="C:nucleus"/>
    <property type="evidence" value="ECO:0007669"/>
    <property type="project" value="TreeGrafter"/>
</dbReference>
<protein>
    <submittedName>
        <fullName evidence="4">P-loop containing nucleoside triphosphate hydrolase protein</fullName>
    </submittedName>
</protein>
<keyword evidence="4" id="KW-0378">Hydrolase</keyword>
<dbReference type="RefSeq" id="XP_041218427.1">
    <property type="nucleotide sequence ID" value="XM_041368436.1"/>
</dbReference>
<dbReference type="AlphaFoldDB" id="A0AAD4DRZ5"/>
<feature type="compositionally biased region" description="Polar residues" evidence="2">
    <location>
        <begin position="708"/>
        <end position="721"/>
    </location>
</feature>
<evidence type="ECO:0000256" key="1">
    <source>
        <dbReference type="ARBA" id="ARBA00005446"/>
    </source>
</evidence>
<dbReference type="EMBL" id="JABBWK010000115">
    <property type="protein sequence ID" value="KAG1892851.1"/>
    <property type="molecule type" value="Genomic_DNA"/>
</dbReference>
<keyword evidence="5" id="KW-1185">Reference proteome</keyword>
<dbReference type="GeneID" id="64662734"/>
<dbReference type="GO" id="GO:0009378">
    <property type="term" value="F:four-way junction helicase activity"/>
    <property type="evidence" value="ECO:0007669"/>
    <property type="project" value="TreeGrafter"/>
</dbReference>
<dbReference type="InterPro" id="IPR027417">
    <property type="entry name" value="P-loop_NTPase"/>
</dbReference>
<gene>
    <name evidence="4" type="ORF">F5891DRAFT_1197122</name>
</gene>
<organism evidence="4 5">
    <name type="scientific">Suillus fuscotomentosus</name>
    <dbReference type="NCBI Taxonomy" id="1912939"/>
    <lineage>
        <taxon>Eukaryota</taxon>
        <taxon>Fungi</taxon>
        <taxon>Dikarya</taxon>
        <taxon>Basidiomycota</taxon>
        <taxon>Agaricomycotina</taxon>
        <taxon>Agaricomycetes</taxon>
        <taxon>Agaricomycetidae</taxon>
        <taxon>Boletales</taxon>
        <taxon>Suillineae</taxon>
        <taxon>Suillaceae</taxon>
        <taxon>Suillus</taxon>
    </lineage>
</organism>
<dbReference type="GO" id="GO:0016787">
    <property type="term" value="F:hydrolase activity"/>
    <property type="evidence" value="ECO:0007669"/>
    <property type="project" value="UniProtKB-KW"/>
</dbReference>
<dbReference type="PANTHER" id="PTHR13710:SF120">
    <property type="entry name" value="BIFUNCTIONAL 3'-5' EXONUCLEASE_ATP-DEPENDENT HELICASE WRN"/>
    <property type="match status" value="1"/>
</dbReference>
<dbReference type="SUPFAM" id="SSF52540">
    <property type="entry name" value="P-loop containing nucleoside triphosphate hydrolases"/>
    <property type="match status" value="1"/>
</dbReference>
<dbReference type="Pfam" id="PF00270">
    <property type="entry name" value="DEAD"/>
    <property type="match status" value="1"/>
</dbReference>
<proteinExistence type="inferred from homology"/>
<reference evidence="4" key="1">
    <citation type="journal article" date="2020" name="New Phytol.">
        <title>Comparative genomics reveals dynamic genome evolution in host specialist ectomycorrhizal fungi.</title>
        <authorList>
            <person name="Lofgren L.A."/>
            <person name="Nguyen N.H."/>
            <person name="Vilgalys R."/>
            <person name="Ruytinx J."/>
            <person name="Liao H.L."/>
            <person name="Branco S."/>
            <person name="Kuo A."/>
            <person name="LaButti K."/>
            <person name="Lipzen A."/>
            <person name="Andreopoulos W."/>
            <person name="Pangilinan J."/>
            <person name="Riley R."/>
            <person name="Hundley H."/>
            <person name="Na H."/>
            <person name="Barry K."/>
            <person name="Grigoriev I.V."/>
            <person name="Stajich J.E."/>
            <person name="Kennedy P.G."/>
        </authorList>
    </citation>
    <scope>NUCLEOTIDE SEQUENCE</scope>
    <source>
        <strain evidence="4">FC203</strain>
    </source>
</reference>
<dbReference type="PANTHER" id="PTHR13710">
    <property type="entry name" value="DNA HELICASE RECQ FAMILY MEMBER"/>
    <property type="match status" value="1"/>
</dbReference>
<dbReference type="GO" id="GO:0005524">
    <property type="term" value="F:ATP binding"/>
    <property type="evidence" value="ECO:0007669"/>
    <property type="project" value="InterPro"/>
</dbReference>
<dbReference type="SMART" id="SM00487">
    <property type="entry name" value="DEXDc"/>
    <property type="match status" value="1"/>
</dbReference>
<accession>A0AAD4DRZ5</accession>
<dbReference type="GO" id="GO:0043138">
    <property type="term" value="F:3'-5' DNA helicase activity"/>
    <property type="evidence" value="ECO:0007669"/>
    <property type="project" value="TreeGrafter"/>
</dbReference>
<evidence type="ECO:0000313" key="5">
    <source>
        <dbReference type="Proteomes" id="UP001195769"/>
    </source>
</evidence>
<dbReference type="PROSITE" id="PS51192">
    <property type="entry name" value="HELICASE_ATP_BIND_1"/>
    <property type="match status" value="1"/>
</dbReference>
<dbReference type="GO" id="GO:0005694">
    <property type="term" value="C:chromosome"/>
    <property type="evidence" value="ECO:0007669"/>
    <property type="project" value="TreeGrafter"/>
</dbReference>
<dbReference type="Proteomes" id="UP001195769">
    <property type="component" value="Unassembled WGS sequence"/>
</dbReference>
<comment type="caution">
    <text evidence="4">The sequence shown here is derived from an EMBL/GenBank/DDBJ whole genome shotgun (WGS) entry which is preliminary data.</text>
</comment>
<dbReference type="GO" id="GO:0005737">
    <property type="term" value="C:cytoplasm"/>
    <property type="evidence" value="ECO:0007669"/>
    <property type="project" value="TreeGrafter"/>
</dbReference>
<sequence>MASAAPIPSLTISSDIPSLGQIQSVTQQKFGVRPCLWQVKVAQALLKGDHDVLCTAGTGMGKTLGFWIPLLFRQGIQIVITPLNMLGKQNAASLAKAGIRAISISSETATTANFAAIRALQYQAVPVSPEQIMKPNGEFERLLKDDLFSSRIISIIIDEAHCLTDWGEFRPEYKELGRLRYILPPAVPIMITSATLTKHALSNAVRLLHMRADKLTTIRCSTDRPNIKLGVKKIIHALHSYADLAFLIPAGWKRGDQPPPKFLIFFDDIQDAINAARSLRKRLPSEFRDKIKWFNSDMSSTYKDAKLGNIVSGETWGFCTTDSFGMGMDVPDIKIVIQWRATCHLATLWQRLLFAEKEHFDDEREARAIRKTQRENTRKRKAADLLEARNNKRRTVALSEVPANVPPSAPSSRVVNDKDYDIELDDTNIQSVNSLQELKDVMANAHHVTRAEKRKKRELDPGVDYLINADKRTGLTCRRKVFNVCFDNEAADFDHLDCDPDHILGCSRCMVSQPMVCCDIHHPDHFSTYSSPTDELSATTRRSRVPKYKQEVSDLALLDALYDWREEKTISTYSWAHLSDLGPSVVLPNSMLDRIVDCAHHRKIHSMLELKKEIGWTDADRFGNEVVLLIQTLAPPGASPFAMTPLSRTPSATNTNVPPPTPSTPSPCLATTSNAPKRKNKCSACGQEGHNARNRVCPSHPSHAGPNKENNNASRLINQLD</sequence>